<dbReference type="InterPro" id="IPR011009">
    <property type="entry name" value="Kinase-like_dom_sf"/>
</dbReference>
<accession>A0A251P1Z5</accession>
<keyword evidence="18" id="KW-1185">Reference proteome</keyword>
<protein>
    <recommendedName>
        <fullName evidence="16">Protein kinase domain-containing protein</fullName>
    </recommendedName>
</protein>
<dbReference type="SMR" id="A0A251P1Z5"/>
<keyword evidence="6 12" id="KW-0547">Nucleotide-binding</keyword>
<dbReference type="InterPro" id="IPR045874">
    <property type="entry name" value="LRK10/LRL21-25-like"/>
</dbReference>
<feature type="binding site" evidence="12">
    <location>
        <position position="407"/>
    </location>
    <ligand>
        <name>ATP</name>
        <dbReference type="ChEBI" id="CHEBI:30616"/>
    </ligand>
</feature>
<evidence type="ECO:0000256" key="13">
    <source>
        <dbReference type="SAM" id="MobiDB-lite"/>
    </source>
</evidence>
<organism evidence="17 18">
    <name type="scientific">Prunus persica</name>
    <name type="common">Peach</name>
    <name type="synonym">Amygdalus persica</name>
    <dbReference type="NCBI Taxonomy" id="3760"/>
    <lineage>
        <taxon>Eukaryota</taxon>
        <taxon>Viridiplantae</taxon>
        <taxon>Streptophyta</taxon>
        <taxon>Embryophyta</taxon>
        <taxon>Tracheophyta</taxon>
        <taxon>Spermatophyta</taxon>
        <taxon>Magnoliopsida</taxon>
        <taxon>eudicotyledons</taxon>
        <taxon>Gunneridae</taxon>
        <taxon>Pentapetalae</taxon>
        <taxon>rosids</taxon>
        <taxon>fabids</taxon>
        <taxon>Rosales</taxon>
        <taxon>Rosaceae</taxon>
        <taxon>Amygdaloideae</taxon>
        <taxon>Amygdaleae</taxon>
        <taxon>Prunus</taxon>
    </lineage>
</organism>
<dbReference type="Gramene" id="ONI05040">
    <property type="protein sequence ID" value="ONI05040"/>
    <property type="gene ID" value="PRUPE_6G352900"/>
</dbReference>
<evidence type="ECO:0000256" key="3">
    <source>
        <dbReference type="ARBA" id="ARBA00022679"/>
    </source>
</evidence>
<keyword evidence="11" id="KW-0325">Glycoprotein</keyword>
<dbReference type="eggNOG" id="KOG1187">
    <property type="taxonomic scope" value="Eukaryota"/>
</dbReference>
<dbReference type="AlphaFoldDB" id="A0A251P1Z5"/>
<dbReference type="SUPFAM" id="SSF56112">
    <property type="entry name" value="Protein kinase-like (PK-like)"/>
    <property type="match status" value="1"/>
</dbReference>
<evidence type="ECO:0000256" key="9">
    <source>
        <dbReference type="ARBA" id="ARBA00022989"/>
    </source>
</evidence>
<feature type="chain" id="PRO_5012015761" description="Protein kinase domain-containing protein" evidence="15">
    <location>
        <begin position="27"/>
        <end position="685"/>
    </location>
</feature>
<dbReference type="GO" id="GO:0005524">
    <property type="term" value="F:ATP binding"/>
    <property type="evidence" value="ECO:0007669"/>
    <property type="project" value="UniProtKB-UniRule"/>
</dbReference>
<evidence type="ECO:0000256" key="6">
    <source>
        <dbReference type="ARBA" id="ARBA00022741"/>
    </source>
</evidence>
<evidence type="ECO:0000256" key="2">
    <source>
        <dbReference type="ARBA" id="ARBA00022527"/>
    </source>
</evidence>
<keyword evidence="9 14" id="KW-1133">Transmembrane helix</keyword>
<dbReference type="InterPro" id="IPR017441">
    <property type="entry name" value="Protein_kinase_ATP_BS"/>
</dbReference>
<keyword evidence="2" id="KW-0723">Serine/threonine-protein kinase</keyword>
<dbReference type="GO" id="GO:0016020">
    <property type="term" value="C:membrane"/>
    <property type="evidence" value="ECO:0007669"/>
    <property type="project" value="UniProtKB-SubCell"/>
</dbReference>
<evidence type="ECO:0000256" key="10">
    <source>
        <dbReference type="ARBA" id="ARBA00023136"/>
    </source>
</evidence>
<evidence type="ECO:0000256" key="8">
    <source>
        <dbReference type="ARBA" id="ARBA00022840"/>
    </source>
</evidence>
<gene>
    <name evidence="17" type="ORF">PRUPE_6G352900</name>
</gene>
<dbReference type="Gene3D" id="3.30.200.20">
    <property type="entry name" value="Phosphorylase Kinase, domain 1"/>
    <property type="match status" value="1"/>
</dbReference>
<dbReference type="InterPro" id="IPR008271">
    <property type="entry name" value="Ser/Thr_kinase_AS"/>
</dbReference>
<keyword evidence="7" id="KW-0418">Kinase</keyword>
<keyword evidence="5 15" id="KW-0732">Signal</keyword>
<dbReference type="Pfam" id="PF13947">
    <property type="entry name" value="GUB_WAK_bind"/>
    <property type="match status" value="1"/>
</dbReference>
<feature type="signal peptide" evidence="15">
    <location>
        <begin position="1"/>
        <end position="26"/>
    </location>
</feature>
<reference evidence="17 18" key="1">
    <citation type="journal article" date="2013" name="Nat. Genet.">
        <title>The high-quality draft genome of peach (Prunus persica) identifies unique patterns of genetic diversity, domestication and genome evolution.</title>
        <authorList>
            <consortium name="International Peach Genome Initiative"/>
            <person name="Verde I."/>
            <person name="Abbott A.G."/>
            <person name="Scalabrin S."/>
            <person name="Jung S."/>
            <person name="Shu S."/>
            <person name="Marroni F."/>
            <person name="Zhebentyayeva T."/>
            <person name="Dettori M.T."/>
            <person name="Grimwood J."/>
            <person name="Cattonaro F."/>
            <person name="Zuccolo A."/>
            <person name="Rossini L."/>
            <person name="Jenkins J."/>
            <person name="Vendramin E."/>
            <person name="Meisel L.A."/>
            <person name="Decroocq V."/>
            <person name="Sosinski B."/>
            <person name="Prochnik S."/>
            <person name="Mitros T."/>
            <person name="Policriti A."/>
            <person name="Cipriani G."/>
            <person name="Dondini L."/>
            <person name="Ficklin S."/>
            <person name="Goodstein D.M."/>
            <person name="Xuan P."/>
            <person name="Del Fabbro C."/>
            <person name="Aramini V."/>
            <person name="Copetti D."/>
            <person name="Gonzalez S."/>
            <person name="Horner D.S."/>
            <person name="Falchi R."/>
            <person name="Lucas S."/>
            <person name="Mica E."/>
            <person name="Maldonado J."/>
            <person name="Lazzari B."/>
            <person name="Bielenberg D."/>
            <person name="Pirona R."/>
            <person name="Miculan M."/>
            <person name="Barakat A."/>
            <person name="Testolin R."/>
            <person name="Stella A."/>
            <person name="Tartarini S."/>
            <person name="Tonutti P."/>
            <person name="Arus P."/>
            <person name="Orellana A."/>
            <person name="Wells C."/>
            <person name="Main D."/>
            <person name="Vizzotto G."/>
            <person name="Silva H."/>
            <person name="Salamini F."/>
            <person name="Schmutz J."/>
            <person name="Morgante M."/>
            <person name="Rokhsar D.S."/>
        </authorList>
    </citation>
    <scope>NUCLEOTIDE SEQUENCE [LARGE SCALE GENOMIC DNA]</scope>
    <source>
        <strain evidence="18">cv. Nemared</strain>
    </source>
</reference>
<keyword evidence="3" id="KW-0808">Transferase</keyword>
<evidence type="ECO:0000259" key="16">
    <source>
        <dbReference type="PROSITE" id="PS50011"/>
    </source>
</evidence>
<feature type="compositionally biased region" description="Polar residues" evidence="13">
    <location>
        <begin position="667"/>
        <end position="685"/>
    </location>
</feature>
<keyword evidence="8 12" id="KW-0067">ATP-binding</keyword>
<sequence length="685" mass="76489">MDVLMLLLLPLFFLLMMMTMRDLAAAAADDHGMEDCPISKCSGGGHADDGPVIQFPFRLKHHPLHCGHPEFEVFCVNNMTMIQLSPSSGLFPIRNIDYSTRSFDVYDDDDADGCLLRRLLNFTISTSSLFQPAASQLLRDRFSKYPFQKTRPMYNCAYYVLLSEDSPYLESDMISSYAPHFTEFILLNCSTAKNFSAQEFGFKAITCLSAPGHQVLAVPSYTSVIDLPVPTCSTLSSRKLLLPLENQYPCEPDNVLLLKWESMEYFPRCQNCTEEGGRCEFNDTTNQIECYPHPIFPHPQQYPQVSGHVSTRHIIIGVSLACCFVLISVMAVAIFFYVKQQRNSIEEKENQIKVEKFLNDHKSHVPTRYSHADIKKITNGFKKKLGEGGFGSVFRGKLPNGVPVAVKVLGDSKGNGEDFVNEVGTIGRIHHVNVVRLLGFSAEAGKRAVIYELMPNRSLEKFISSKDQSNNALFDWEKLDNIVNGIAKGIEYLHQGCEQRILHFDIKPHNILLDHDFNPKISDFGVAKLCSKEDSIISMTAARGTVGYIAPEVFNGNFGSVSHKSDVYSFGMLVLEIVGARKEAALTSGITNEAYFPELIYKCLIQGEALGLELINTDEDAEIAKKLVIVALWCIQWYPVNRPSMKAVVRMLEGASENLIMPPNPFASATSTQSQTEQPKTTESS</sequence>
<keyword evidence="4 14" id="KW-0812">Transmembrane</keyword>
<evidence type="ECO:0000256" key="11">
    <source>
        <dbReference type="ARBA" id="ARBA00023180"/>
    </source>
</evidence>
<evidence type="ECO:0000256" key="15">
    <source>
        <dbReference type="SAM" id="SignalP"/>
    </source>
</evidence>
<evidence type="ECO:0000313" key="18">
    <source>
        <dbReference type="Proteomes" id="UP000006882"/>
    </source>
</evidence>
<dbReference type="InterPro" id="IPR025287">
    <property type="entry name" value="WAK_GUB"/>
</dbReference>
<comment type="subcellular location">
    <subcellularLocation>
        <location evidence="1">Membrane</location>
        <topology evidence="1">Single-pass type I membrane protein</topology>
    </subcellularLocation>
</comment>
<evidence type="ECO:0000256" key="5">
    <source>
        <dbReference type="ARBA" id="ARBA00022729"/>
    </source>
</evidence>
<evidence type="ECO:0000256" key="14">
    <source>
        <dbReference type="SAM" id="Phobius"/>
    </source>
</evidence>
<evidence type="ECO:0000256" key="7">
    <source>
        <dbReference type="ARBA" id="ARBA00022777"/>
    </source>
</evidence>
<dbReference type="FunFam" id="3.30.200.20:FF:000178">
    <property type="entry name" value="serine/threonine-protein kinase PBS1-like"/>
    <property type="match status" value="1"/>
</dbReference>
<dbReference type="STRING" id="3760.A0A251P1Z5"/>
<name>A0A251P1Z5_PRUPE</name>
<dbReference type="GO" id="GO:0030247">
    <property type="term" value="F:polysaccharide binding"/>
    <property type="evidence" value="ECO:0007669"/>
    <property type="project" value="InterPro"/>
</dbReference>
<dbReference type="PROSITE" id="PS00107">
    <property type="entry name" value="PROTEIN_KINASE_ATP"/>
    <property type="match status" value="1"/>
</dbReference>
<dbReference type="InterPro" id="IPR000719">
    <property type="entry name" value="Prot_kinase_dom"/>
</dbReference>
<dbReference type="PANTHER" id="PTHR27009">
    <property type="entry name" value="RUST RESISTANCE KINASE LR10-RELATED"/>
    <property type="match status" value="1"/>
</dbReference>
<evidence type="ECO:0000256" key="1">
    <source>
        <dbReference type="ARBA" id="ARBA00004479"/>
    </source>
</evidence>
<dbReference type="FunFam" id="1.10.510.10:FF:000590">
    <property type="entry name" value="PR5-like receptor kinase"/>
    <property type="match status" value="1"/>
</dbReference>
<dbReference type="PROSITE" id="PS00108">
    <property type="entry name" value="PROTEIN_KINASE_ST"/>
    <property type="match status" value="1"/>
</dbReference>
<dbReference type="SMART" id="SM00220">
    <property type="entry name" value="S_TKc"/>
    <property type="match status" value="1"/>
</dbReference>
<dbReference type="Pfam" id="PF00069">
    <property type="entry name" value="Pkinase"/>
    <property type="match status" value="1"/>
</dbReference>
<dbReference type="Proteomes" id="UP000006882">
    <property type="component" value="Chromosome G6"/>
</dbReference>
<dbReference type="Gene3D" id="1.10.510.10">
    <property type="entry name" value="Transferase(Phosphotransferase) domain 1"/>
    <property type="match status" value="1"/>
</dbReference>
<feature type="transmembrane region" description="Helical" evidence="14">
    <location>
        <begin position="314"/>
        <end position="338"/>
    </location>
</feature>
<dbReference type="EMBL" id="CM007656">
    <property type="protein sequence ID" value="ONI05040.1"/>
    <property type="molecule type" value="Genomic_DNA"/>
</dbReference>
<evidence type="ECO:0000256" key="12">
    <source>
        <dbReference type="PROSITE-ProRule" id="PRU10141"/>
    </source>
</evidence>
<dbReference type="PROSITE" id="PS50011">
    <property type="entry name" value="PROTEIN_KINASE_DOM"/>
    <property type="match status" value="1"/>
</dbReference>
<keyword evidence="10 14" id="KW-0472">Membrane</keyword>
<feature type="region of interest" description="Disordered" evidence="13">
    <location>
        <begin position="663"/>
        <end position="685"/>
    </location>
</feature>
<evidence type="ECO:0000256" key="4">
    <source>
        <dbReference type="ARBA" id="ARBA00022692"/>
    </source>
</evidence>
<evidence type="ECO:0000313" key="17">
    <source>
        <dbReference type="EMBL" id="ONI05040.1"/>
    </source>
</evidence>
<proteinExistence type="predicted"/>
<dbReference type="OrthoDB" id="1156008at2759"/>
<dbReference type="GO" id="GO:0004674">
    <property type="term" value="F:protein serine/threonine kinase activity"/>
    <property type="evidence" value="ECO:0007669"/>
    <property type="project" value="UniProtKB-KW"/>
</dbReference>
<feature type="domain" description="Protein kinase" evidence="16">
    <location>
        <begin position="379"/>
        <end position="667"/>
    </location>
</feature>